<comment type="caution">
    <text evidence="2">The sequence shown here is derived from an EMBL/GenBank/DDBJ whole genome shotgun (WGS) entry which is preliminary data.</text>
</comment>
<evidence type="ECO:0000313" key="2">
    <source>
        <dbReference type="EMBL" id="PVZ94471.1"/>
    </source>
</evidence>
<dbReference type="Proteomes" id="UP000244893">
    <property type="component" value="Unassembled WGS sequence"/>
</dbReference>
<dbReference type="OrthoDB" id="5196645at2"/>
<dbReference type="GO" id="GO:0004519">
    <property type="term" value="F:endonuclease activity"/>
    <property type="evidence" value="ECO:0007669"/>
    <property type="project" value="UniProtKB-KW"/>
</dbReference>
<protein>
    <submittedName>
        <fullName evidence="2">HNH endonuclease</fullName>
    </submittedName>
</protein>
<keyword evidence="3" id="KW-1185">Reference proteome</keyword>
<dbReference type="AlphaFoldDB" id="A0A2V1HQ51"/>
<accession>A0A2V1HQ51</accession>
<evidence type="ECO:0000259" key="1">
    <source>
        <dbReference type="Pfam" id="PF07510"/>
    </source>
</evidence>
<gene>
    <name evidence="2" type="ORF">DDQ50_12250</name>
</gene>
<keyword evidence="2" id="KW-0255">Endonuclease</keyword>
<dbReference type="PANTHER" id="PTHR24094:SF15">
    <property type="entry name" value="AMP-DEPENDENT SYNTHETASE_LIGASE DOMAIN-CONTAINING PROTEIN-RELATED"/>
    <property type="match status" value="1"/>
</dbReference>
<name>A0A2V1HQ51_9MICO</name>
<dbReference type="PANTHER" id="PTHR24094">
    <property type="entry name" value="SECRETED PROTEIN"/>
    <property type="match status" value="1"/>
</dbReference>
<evidence type="ECO:0000313" key="3">
    <source>
        <dbReference type="Proteomes" id="UP000244893"/>
    </source>
</evidence>
<dbReference type="InterPro" id="IPR011089">
    <property type="entry name" value="GmrSD_C"/>
</dbReference>
<dbReference type="EMBL" id="QEOP01000002">
    <property type="protein sequence ID" value="PVZ94471.1"/>
    <property type="molecule type" value="Genomic_DNA"/>
</dbReference>
<keyword evidence="2" id="KW-0540">Nuclease</keyword>
<reference evidence="2 3" key="1">
    <citation type="submission" date="2018-05" db="EMBL/GenBank/DDBJ databases">
        <title>Amnibacterium sp. M8JJ-5, whole genome shotgun sequence.</title>
        <authorList>
            <person name="Tuo L."/>
        </authorList>
    </citation>
    <scope>NUCLEOTIDE SEQUENCE [LARGE SCALE GENOMIC DNA]</scope>
    <source>
        <strain evidence="2 3">M8JJ-5</strain>
    </source>
</reference>
<sequence length="222" mass="23375">MGPAALVVLAIVVALSLWVAARGQNADAQGAPSESWAGGSDLTSAVLALPAAGGSVAGYERDAFGDGWKDPDRNGCDARNDILARDLTSVTFRPGTHDCVVTSGVLRDPYTATVIDFVRGDSTSELVQIDHVVPLSWAWNHGAAVWDDATRELFANDPVNLLAVDGPTNSSKSDSGPAEWMPPDPSYHCAYASRFTEVLTEYRLGIDDADRASLLDIAAACA</sequence>
<organism evidence="2 3">
    <name type="scientific">Amnibacterium flavum</name>
    <dbReference type="NCBI Taxonomy" id="2173173"/>
    <lineage>
        <taxon>Bacteria</taxon>
        <taxon>Bacillati</taxon>
        <taxon>Actinomycetota</taxon>
        <taxon>Actinomycetes</taxon>
        <taxon>Micrococcales</taxon>
        <taxon>Microbacteriaceae</taxon>
        <taxon>Amnibacterium</taxon>
    </lineage>
</organism>
<proteinExistence type="predicted"/>
<dbReference type="Pfam" id="PF07510">
    <property type="entry name" value="GmrSD_C"/>
    <property type="match status" value="1"/>
</dbReference>
<feature type="domain" description="GmrSD restriction endonucleases C-terminal" evidence="1">
    <location>
        <begin position="78"/>
        <end position="206"/>
    </location>
</feature>
<keyword evidence="2" id="KW-0378">Hydrolase</keyword>